<dbReference type="PRINTS" id="PR00778">
    <property type="entry name" value="HTHARSR"/>
</dbReference>
<dbReference type="NCBIfam" id="NF033788">
    <property type="entry name" value="HTH_metalloreg"/>
    <property type="match status" value="1"/>
</dbReference>
<dbReference type="InterPro" id="IPR001845">
    <property type="entry name" value="HTH_ArsR_DNA-bd_dom"/>
</dbReference>
<protein>
    <submittedName>
        <fullName evidence="2">ArsR family transcriptional regulator</fullName>
    </submittedName>
</protein>
<reference evidence="2" key="2">
    <citation type="submission" date="2016-01" db="EMBL/GenBank/DDBJ databases">
        <authorList>
            <person name="Oliw E.H."/>
        </authorList>
    </citation>
    <scope>NUCLEOTIDE SEQUENCE</scope>
    <source>
        <strain evidence="2">JC2948</strain>
    </source>
</reference>
<keyword evidence="4" id="KW-1185">Reference proteome</keyword>
<reference evidence="2 4" key="1">
    <citation type="journal article" date="2015" name="Int. J. Syst. Evol. Microbiol.">
        <title>Burkholderia monticola sp. nov., isolated from mountain soil.</title>
        <authorList>
            <person name="Baek I."/>
            <person name="Seo B."/>
            <person name="Lee I."/>
            <person name="Yi H."/>
            <person name="Chun J."/>
        </authorList>
    </citation>
    <scope>NUCLEOTIDE SEQUENCE [LARGE SCALE GENOMIC DNA]</scope>
    <source>
        <strain evidence="2 4">JC2948</strain>
    </source>
</reference>
<name>A0A149PG96_9BURK</name>
<dbReference type="STRING" id="1399968.CI15_26360"/>
<feature type="domain" description="HTH arsR-type" evidence="1">
    <location>
        <begin position="1"/>
        <end position="95"/>
    </location>
</feature>
<gene>
    <name evidence="2" type="ORF">CI15_26360</name>
    <name evidence="3" type="ORF">CI15_26660</name>
</gene>
<dbReference type="Pfam" id="PF12840">
    <property type="entry name" value="HTH_20"/>
    <property type="match status" value="1"/>
</dbReference>
<evidence type="ECO:0000313" key="4">
    <source>
        <dbReference type="Proteomes" id="UP000075613"/>
    </source>
</evidence>
<dbReference type="CDD" id="cd00090">
    <property type="entry name" value="HTH_ARSR"/>
    <property type="match status" value="1"/>
</dbReference>
<dbReference type="GO" id="GO:0003700">
    <property type="term" value="F:DNA-binding transcription factor activity"/>
    <property type="evidence" value="ECO:0007669"/>
    <property type="project" value="InterPro"/>
</dbReference>
<dbReference type="InterPro" id="IPR036390">
    <property type="entry name" value="WH_DNA-bd_sf"/>
</dbReference>
<dbReference type="EMBL" id="LRBG01000037">
    <property type="protein sequence ID" value="KXU84084.1"/>
    <property type="molecule type" value="Genomic_DNA"/>
</dbReference>
<proteinExistence type="predicted"/>
<dbReference type="RefSeq" id="WP_062133410.1">
    <property type="nucleotide sequence ID" value="NZ_LRBG01000037.1"/>
</dbReference>
<dbReference type="PANTHER" id="PTHR38600:SF1">
    <property type="entry name" value="TRANSCRIPTIONAL REGULATORY PROTEIN"/>
    <property type="match status" value="1"/>
</dbReference>
<dbReference type="PANTHER" id="PTHR38600">
    <property type="entry name" value="TRANSCRIPTIONAL REGULATORY PROTEIN"/>
    <property type="match status" value="1"/>
</dbReference>
<dbReference type="SMART" id="SM00418">
    <property type="entry name" value="HTH_ARSR"/>
    <property type="match status" value="1"/>
</dbReference>
<dbReference type="PROSITE" id="PS50987">
    <property type="entry name" value="HTH_ARSR_2"/>
    <property type="match status" value="1"/>
</dbReference>
<evidence type="ECO:0000313" key="3">
    <source>
        <dbReference type="EMBL" id="KXU84084.1"/>
    </source>
</evidence>
<dbReference type="SUPFAM" id="SSF46785">
    <property type="entry name" value="Winged helix' DNA-binding domain"/>
    <property type="match status" value="1"/>
</dbReference>
<comment type="caution">
    <text evidence="2">The sequence shown here is derived from an EMBL/GenBank/DDBJ whole genome shotgun (WGS) entry which is preliminary data.</text>
</comment>
<dbReference type="Gene3D" id="1.10.10.10">
    <property type="entry name" value="Winged helix-like DNA-binding domain superfamily/Winged helix DNA-binding domain"/>
    <property type="match status" value="1"/>
</dbReference>
<accession>A0A149PG96</accession>
<evidence type="ECO:0000313" key="2">
    <source>
        <dbReference type="EMBL" id="KXU84032.1"/>
    </source>
</evidence>
<dbReference type="OrthoDB" id="9791888at2"/>
<dbReference type="InterPro" id="IPR036388">
    <property type="entry name" value="WH-like_DNA-bd_sf"/>
</dbReference>
<dbReference type="AlphaFoldDB" id="A0A149PG96"/>
<organism evidence="2 4">
    <name type="scientific">Paraburkholderia monticola</name>
    <dbReference type="NCBI Taxonomy" id="1399968"/>
    <lineage>
        <taxon>Bacteria</taxon>
        <taxon>Pseudomonadati</taxon>
        <taxon>Pseudomonadota</taxon>
        <taxon>Betaproteobacteria</taxon>
        <taxon>Burkholderiales</taxon>
        <taxon>Burkholderiaceae</taxon>
        <taxon>Paraburkholderia</taxon>
    </lineage>
</organism>
<evidence type="ECO:0000259" key="1">
    <source>
        <dbReference type="PROSITE" id="PS50987"/>
    </source>
</evidence>
<dbReference type="EMBL" id="LRBG01000037">
    <property type="protein sequence ID" value="KXU84032.1"/>
    <property type="molecule type" value="Genomic_DNA"/>
</dbReference>
<dbReference type="Proteomes" id="UP000075613">
    <property type="component" value="Unassembled WGS sequence"/>
</dbReference>
<sequence>MAERPDDTDLLFKALADPSRRKLLDVLHAHDGQTLNDLCEHLDMTRQGVTQHLGLLEAANLVVTARSGREKLHFLNPVPLQQIYERWIAKFEKPRLKALSSLKRRLERGND</sequence>
<dbReference type="InterPro" id="IPR011991">
    <property type="entry name" value="ArsR-like_HTH"/>
</dbReference>